<organism evidence="2 3">
    <name type="scientific">Seminavis robusta</name>
    <dbReference type="NCBI Taxonomy" id="568900"/>
    <lineage>
        <taxon>Eukaryota</taxon>
        <taxon>Sar</taxon>
        <taxon>Stramenopiles</taxon>
        <taxon>Ochrophyta</taxon>
        <taxon>Bacillariophyta</taxon>
        <taxon>Bacillariophyceae</taxon>
        <taxon>Bacillariophycidae</taxon>
        <taxon>Naviculales</taxon>
        <taxon>Naviculaceae</taxon>
        <taxon>Seminavis</taxon>
    </lineage>
</organism>
<dbReference type="Pfam" id="PF00754">
    <property type="entry name" value="F5_F8_type_C"/>
    <property type="match status" value="1"/>
</dbReference>
<dbReference type="SUPFAM" id="SSF49785">
    <property type="entry name" value="Galactose-binding domain-like"/>
    <property type="match status" value="1"/>
</dbReference>
<feature type="domain" description="F5/8 type C" evidence="1">
    <location>
        <begin position="1"/>
        <end position="118"/>
    </location>
</feature>
<dbReference type="InterPro" id="IPR008979">
    <property type="entry name" value="Galactose-bd-like_sf"/>
</dbReference>
<dbReference type="Proteomes" id="UP001153069">
    <property type="component" value="Unassembled WGS sequence"/>
</dbReference>
<evidence type="ECO:0000313" key="2">
    <source>
        <dbReference type="EMBL" id="CAB9508721.1"/>
    </source>
</evidence>
<evidence type="ECO:0000313" key="3">
    <source>
        <dbReference type="Proteomes" id="UP001153069"/>
    </source>
</evidence>
<dbReference type="PROSITE" id="PS50022">
    <property type="entry name" value="FA58C_3"/>
    <property type="match status" value="1"/>
</dbReference>
<sequence>MLNDGLITVNQAWGLHYWAAGSCAVAPSAWVQIDLGEVTLADAVEAYHRPGWSHCQKKVEVSIDGSSWKPVYDGSSTFLVSGTKMWFAPEKAQFVRYWVGRSNYQNWVALDDIVVYGGALEPAFIDVSNDGGILVMAFEGQAWLTSGKAGDGIWVPMTNGITNRVTDVAVSDKEHRDYPEESLATIYGLYSDACQGLQSAVAYARPSRPAMARWFSQVNQDLCLTQVVVSGDGSLFYDTNEAGHMWYKRASDASWSSRGGRPVDMALNADGTALVVAEAGVGVIWAYNLHQDPAGMANAPYTKFGKSPTGTNFRSVSLGGLHELWAVDDNLDIWHTWIVNPADGSKLSHRGWQQFDGKMMSITASSTGMVYGVSEDGRGVLRCFGRDPVNYDLRCDYVMNPLDRATV</sequence>
<dbReference type="SUPFAM" id="SSF50956">
    <property type="entry name" value="Thermostable phytase (3-phytase)"/>
    <property type="match status" value="1"/>
</dbReference>
<dbReference type="InterPro" id="IPR006624">
    <property type="entry name" value="Beta-propeller_rpt_TECPR"/>
</dbReference>
<reference evidence="2" key="1">
    <citation type="submission" date="2020-06" db="EMBL/GenBank/DDBJ databases">
        <authorList>
            <consortium name="Plant Systems Biology data submission"/>
        </authorList>
    </citation>
    <scope>NUCLEOTIDE SEQUENCE</scope>
    <source>
        <strain evidence="2">D6</strain>
    </source>
</reference>
<accession>A0A9N8HBZ7</accession>
<evidence type="ECO:0000259" key="1">
    <source>
        <dbReference type="PROSITE" id="PS50022"/>
    </source>
</evidence>
<name>A0A9N8HBZ7_9STRA</name>
<gene>
    <name evidence="2" type="ORF">SEMRO_357_G125730.1</name>
</gene>
<keyword evidence="3" id="KW-1185">Reference proteome</keyword>
<dbReference type="EMBL" id="CAICTM010000356">
    <property type="protein sequence ID" value="CAB9508721.1"/>
    <property type="molecule type" value="Genomic_DNA"/>
</dbReference>
<dbReference type="Gene3D" id="2.60.120.260">
    <property type="entry name" value="Galactose-binding domain-like"/>
    <property type="match status" value="1"/>
</dbReference>
<proteinExistence type="predicted"/>
<dbReference type="InterPro" id="IPR000421">
    <property type="entry name" value="FA58C"/>
</dbReference>
<comment type="caution">
    <text evidence="2">The sequence shown here is derived from an EMBL/GenBank/DDBJ whole genome shotgun (WGS) entry which is preliminary data.</text>
</comment>
<protein>
    <recommendedName>
        <fullName evidence="1">F5/8 type C domain-containing protein</fullName>
    </recommendedName>
</protein>
<dbReference type="AlphaFoldDB" id="A0A9N8HBZ7"/>
<dbReference type="Pfam" id="PF19193">
    <property type="entry name" value="Tectonin"/>
    <property type="match status" value="1"/>
</dbReference>